<dbReference type="Gene3D" id="3.55.50.10">
    <property type="entry name" value="Baseplate protein-like domains"/>
    <property type="match status" value="1"/>
</dbReference>
<dbReference type="Proteomes" id="UP001180453">
    <property type="component" value="Unassembled WGS sequence"/>
</dbReference>
<proteinExistence type="predicted"/>
<accession>A0ABU1YSV2</accession>
<organism evidence="2 3">
    <name type="scientific">Roseateles saccharophilus</name>
    <name type="common">Pseudomonas saccharophila</name>
    <dbReference type="NCBI Taxonomy" id="304"/>
    <lineage>
        <taxon>Bacteria</taxon>
        <taxon>Pseudomonadati</taxon>
        <taxon>Pseudomonadota</taxon>
        <taxon>Betaproteobacteria</taxon>
        <taxon>Burkholderiales</taxon>
        <taxon>Sphaerotilaceae</taxon>
        <taxon>Roseateles</taxon>
    </lineage>
</organism>
<evidence type="ECO:0000313" key="3">
    <source>
        <dbReference type="Proteomes" id="UP001180453"/>
    </source>
</evidence>
<dbReference type="EMBL" id="JAVDXU010000004">
    <property type="protein sequence ID" value="MDR7271937.1"/>
    <property type="molecule type" value="Genomic_DNA"/>
</dbReference>
<gene>
    <name evidence="2" type="ORF">J2X20_004611</name>
</gene>
<keyword evidence="3" id="KW-1185">Reference proteome</keyword>
<dbReference type="Pfam" id="PF05954">
    <property type="entry name" value="Phage_GPD"/>
    <property type="match status" value="1"/>
</dbReference>
<reference evidence="2 3" key="1">
    <citation type="submission" date="2023-07" db="EMBL/GenBank/DDBJ databases">
        <title>Sorghum-associated microbial communities from plants grown in Nebraska, USA.</title>
        <authorList>
            <person name="Schachtman D."/>
        </authorList>
    </citation>
    <scope>NUCLEOTIDE SEQUENCE [LARGE SCALE GENOMIC DNA]</scope>
    <source>
        <strain evidence="2 3">BE314</strain>
    </source>
</reference>
<evidence type="ECO:0000256" key="1">
    <source>
        <dbReference type="SAM" id="MobiDB-lite"/>
    </source>
</evidence>
<dbReference type="RefSeq" id="WP_310270102.1">
    <property type="nucleotide sequence ID" value="NZ_JAVDXU010000004.1"/>
</dbReference>
<feature type="region of interest" description="Disordered" evidence="1">
    <location>
        <begin position="233"/>
        <end position="261"/>
    </location>
</feature>
<evidence type="ECO:0008006" key="4">
    <source>
        <dbReference type="Google" id="ProtNLM"/>
    </source>
</evidence>
<name>A0ABU1YSV2_ROSSA</name>
<comment type="caution">
    <text evidence="2">The sequence shown here is derived from an EMBL/GenBank/DDBJ whole genome shotgun (WGS) entry which is preliminary data.</text>
</comment>
<protein>
    <recommendedName>
        <fullName evidence="4">Phage protein D</fullName>
    </recommendedName>
</protein>
<dbReference type="SUPFAM" id="SSF69279">
    <property type="entry name" value="Phage tail proteins"/>
    <property type="match status" value="1"/>
</dbReference>
<evidence type="ECO:0000313" key="2">
    <source>
        <dbReference type="EMBL" id="MDR7271937.1"/>
    </source>
</evidence>
<sequence length="363" mass="38947">MPETTERPVSSRTAYSARPTLRVDGQALPALDDLVRTFSVTEAEGGMSSLSLGMGNWGMVDGTLGLVFDAGGPIKLGARVQLYAGETSGPTEIFDGQIHAIEASGSVGAPPGLLVLAEDKLYAARMKRRSRSYEDMSVEDLVRAIAGDHGLSVDASGLPGGTRLWVQLDESDLSFLRRVLGRSDCELQVIGSTLQVRSTADMDRGTLDLTLYSQLQEVRVIADLSKQVTEVSTRGFDPANGSPFDKTSTGAQPGPGSGRTGASLLDEIGLQRKEHLGALPCRNESEAQALADAAFDQRARQFVRLHGRTEGNAGLRVGTRVNLHGVGRRFDNRYAVIEARHRFDPTSGYVTEFVAQSAFLADH</sequence>